<name>A0A6A5Y023_9PLEO</name>
<evidence type="ECO:0000313" key="2">
    <source>
        <dbReference type="EMBL" id="KAF2017904.1"/>
    </source>
</evidence>
<keyword evidence="1" id="KW-0812">Transmembrane</keyword>
<accession>A0A6A5Y023</accession>
<organism evidence="2 3">
    <name type="scientific">Aaosphaeria arxii CBS 175.79</name>
    <dbReference type="NCBI Taxonomy" id="1450172"/>
    <lineage>
        <taxon>Eukaryota</taxon>
        <taxon>Fungi</taxon>
        <taxon>Dikarya</taxon>
        <taxon>Ascomycota</taxon>
        <taxon>Pezizomycotina</taxon>
        <taxon>Dothideomycetes</taxon>
        <taxon>Pleosporomycetidae</taxon>
        <taxon>Pleosporales</taxon>
        <taxon>Pleosporales incertae sedis</taxon>
        <taxon>Aaosphaeria</taxon>
    </lineage>
</organism>
<protein>
    <submittedName>
        <fullName evidence="2">Uncharacterized protein</fullName>
    </submittedName>
</protein>
<dbReference type="GeneID" id="54278783"/>
<dbReference type="EMBL" id="ML978068">
    <property type="protein sequence ID" value="KAF2017904.1"/>
    <property type="molecule type" value="Genomic_DNA"/>
</dbReference>
<reference evidence="2" key="1">
    <citation type="journal article" date="2020" name="Stud. Mycol.">
        <title>101 Dothideomycetes genomes: a test case for predicting lifestyles and emergence of pathogens.</title>
        <authorList>
            <person name="Haridas S."/>
            <person name="Albert R."/>
            <person name="Binder M."/>
            <person name="Bloem J."/>
            <person name="Labutti K."/>
            <person name="Salamov A."/>
            <person name="Andreopoulos B."/>
            <person name="Baker S."/>
            <person name="Barry K."/>
            <person name="Bills G."/>
            <person name="Bluhm B."/>
            <person name="Cannon C."/>
            <person name="Castanera R."/>
            <person name="Culley D."/>
            <person name="Daum C."/>
            <person name="Ezra D."/>
            <person name="Gonzalez J."/>
            <person name="Henrissat B."/>
            <person name="Kuo A."/>
            <person name="Liang C."/>
            <person name="Lipzen A."/>
            <person name="Lutzoni F."/>
            <person name="Magnuson J."/>
            <person name="Mondo S."/>
            <person name="Nolan M."/>
            <person name="Ohm R."/>
            <person name="Pangilinan J."/>
            <person name="Park H.-J."/>
            <person name="Ramirez L."/>
            <person name="Alfaro M."/>
            <person name="Sun H."/>
            <person name="Tritt A."/>
            <person name="Yoshinaga Y."/>
            <person name="Zwiers L.-H."/>
            <person name="Turgeon B."/>
            <person name="Goodwin S."/>
            <person name="Spatafora J."/>
            <person name="Crous P."/>
            <person name="Grigoriev I."/>
        </authorList>
    </citation>
    <scope>NUCLEOTIDE SEQUENCE</scope>
    <source>
        <strain evidence="2">CBS 175.79</strain>
    </source>
</reference>
<gene>
    <name evidence="2" type="ORF">BU24DRAFT_161865</name>
</gene>
<evidence type="ECO:0000256" key="1">
    <source>
        <dbReference type="SAM" id="Phobius"/>
    </source>
</evidence>
<evidence type="ECO:0000313" key="3">
    <source>
        <dbReference type="Proteomes" id="UP000799778"/>
    </source>
</evidence>
<dbReference type="RefSeq" id="XP_033386243.1">
    <property type="nucleotide sequence ID" value="XM_033521386.1"/>
</dbReference>
<feature type="transmembrane region" description="Helical" evidence="1">
    <location>
        <begin position="23"/>
        <end position="47"/>
    </location>
</feature>
<keyword evidence="3" id="KW-1185">Reference proteome</keyword>
<proteinExistence type="predicted"/>
<dbReference type="Proteomes" id="UP000799778">
    <property type="component" value="Unassembled WGS sequence"/>
</dbReference>
<keyword evidence="1" id="KW-1133">Transmembrane helix</keyword>
<dbReference type="AlphaFoldDB" id="A0A6A5Y023"/>
<sequence>MVIKAPLTRVPCFCKISPRFRSFFVLCIAPVLDCPTSPALLLLLSLYSRRRRNSLDQGGPQRDRTPLFFSLQLLDNLLSCPPPAPLPNNPQGIIRWFRLVA</sequence>
<keyword evidence="1" id="KW-0472">Membrane</keyword>